<dbReference type="GO" id="GO:0005615">
    <property type="term" value="C:extracellular space"/>
    <property type="evidence" value="ECO:0007669"/>
    <property type="project" value="TreeGrafter"/>
</dbReference>
<dbReference type="InterPro" id="IPR001839">
    <property type="entry name" value="TGF-b_C"/>
</dbReference>
<dbReference type="GeneID" id="111111024"/>
<dbReference type="GO" id="GO:0005125">
    <property type="term" value="F:cytokine activity"/>
    <property type="evidence" value="ECO:0007669"/>
    <property type="project" value="TreeGrafter"/>
</dbReference>
<dbReference type="SUPFAM" id="SSF57501">
    <property type="entry name" value="Cystine-knot cytokines"/>
    <property type="match status" value="1"/>
</dbReference>
<dbReference type="InterPro" id="IPR029034">
    <property type="entry name" value="Cystine-knot_cytokine"/>
</dbReference>
<evidence type="ECO:0000256" key="7">
    <source>
        <dbReference type="SAM" id="Phobius"/>
    </source>
</evidence>
<sequence>MYSVLISFIYTFMYLTMLAFCTVLPRRNNIMDIVRQYGSSSVEQNDYLLSRNNVSNSTDNQCQVCRIREDQKRLRIESIKNRISHALQLDVLGLPNVTRKIVPKIPSYERLRQQYELNLSGMQSDQPYSHAEEVEDEEEEFGRMERTFVFSENPPTSLGIQGPNAVYFNIPNMENRHVYQAHVWVYIAQRRVYNLPHNVSEMFLYKLVHPGKRSGSPVKMFMKKRKKSIPETSGWHKFDITDLANSWVSNPSSNLGIVLEAFDANNENLFVLSSGSTNSSGYEPNLEIKTTTELQNYRKKRSTPINCDEQNQFDACCRYPLTVDFVDFGWDFVIAPLSYDAYYCAGECRNEGLSESGHSAVVQHVPESRIIGNNPGPCCTPVRMANLEMLYFDHSERVQLTMLPRMRVVRCGCA</sequence>
<dbReference type="Gene3D" id="2.10.90.10">
    <property type="entry name" value="Cystine-knot cytokines"/>
    <property type="match status" value="1"/>
</dbReference>
<evidence type="ECO:0000256" key="2">
    <source>
        <dbReference type="ARBA" id="ARBA00006656"/>
    </source>
</evidence>
<keyword evidence="7" id="KW-1133">Transmembrane helix</keyword>
<reference evidence="10" key="1">
    <citation type="submission" date="2025-08" db="UniProtKB">
        <authorList>
            <consortium name="RefSeq"/>
        </authorList>
    </citation>
    <scope>IDENTIFICATION</scope>
    <source>
        <tissue evidence="10">Whole sample</tissue>
    </source>
</reference>
<dbReference type="AlphaFoldDB" id="A0A8B8BKU4"/>
<comment type="subcellular location">
    <subcellularLocation>
        <location evidence="1">Secreted</location>
    </subcellularLocation>
</comment>
<protein>
    <submittedName>
        <fullName evidence="10">Growth/differentiation factor 8-like</fullName>
    </submittedName>
</protein>
<evidence type="ECO:0000256" key="1">
    <source>
        <dbReference type="ARBA" id="ARBA00004613"/>
    </source>
</evidence>
<dbReference type="KEGG" id="cvn:111111024"/>
<evidence type="ECO:0000256" key="3">
    <source>
        <dbReference type="ARBA" id="ARBA00022525"/>
    </source>
</evidence>
<dbReference type="PANTHER" id="PTHR11848:SF262">
    <property type="entry name" value="LD29161P"/>
    <property type="match status" value="1"/>
</dbReference>
<evidence type="ECO:0000259" key="8">
    <source>
        <dbReference type="PROSITE" id="PS51362"/>
    </source>
</evidence>
<dbReference type="InterPro" id="IPR017948">
    <property type="entry name" value="TGFb_CS"/>
</dbReference>
<gene>
    <name evidence="10" type="primary">LOC111111024</name>
</gene>
<keyword evidence="4 6" id="KW-0339">Growth factor</keyword>
<keyword evidence="7" id="KW-0812">Transmembrane</keyword>
<dbReference type="PANTHER" id="PTHR11848">
    <property type="entry name" value="TGF-BETA FAMILY"/>
    <property type="match status" value="1"/>
</dbReference>
<proteinExistence type="inferred from homology"/>
<keyword evidence="9" id="KW-1185">Reference proteome</keyword>
<evidence type="ECO:0000256" key="6">
    <source>
        <dbReference type="RuleBase" id="RU000354"/>
    </source>
</evidence>
<dbReference type="SMART" id="SM00204">
    <property type="entry name" value="TGFB"/>
    <property type="match status" value="1"/>
</dbReference>
<evidence type="ECO:0000313" key="9">
    <source>
        <dbReference type="Proteomes" id="UP000694844"/>
    </source>
</evidence>
<accession>A0A8B8BKU4</accession>
<feature type="domain" description="TGF-beta family profile" evidence="8">
    <location>
        <begin position="298"/>
        <end position="414"/>
    </location>
</feature>
<dbReference type="CDD" id="cd13751">
    <property type="entry name" value="TGF_beta_GDF8_like"/>
    <property type="match status" value="1"/>
</dbReference>
<name>A0A8B8BKU4_CRAVI</name>
<evidence type="ECO:0000256" key="5">
    <source>
        <dbReference type="ARBA" id="ARBA00023157"/>
    </source>
</evidence>
<dbReference type="Proteomes" id="UP000694844">
    <property type="component" value="Chromosome 9"/>
</dbReference>
<comment type="similarity">
    <text evidence="2 6">Belongs to the TGF-beta family.</text>
</comment>
<dbReference type="OrthoDB" id="5948587at2759"/>
<dbReference type="InterPro" id="IPR001111">
    <property type="entry name" value="TGF-b_propeptide"/>
</dbReference>
<dbReference type="InterPro" id="IPR015615">
    <property type="entry name" value="TGF-beta-rel"/>
</dbReference>
<dbReference type="Gene3D" id="2.60.120.970">
    <property type="match status" value="1"/>
</dbReference>
<keyword evidence="7" id="KW-0472">Membrane</keyword>
<dbReference type="RefSeq" id="XP_022303464.1">
    <property type="nucleotide sequence ID" value="XM_022447756.1"/>
</dbReference>
<organism evidence="9 10">
    <name type="scientific">Crassostrea virginica</name>
    <name type="common">Eastern oyster</name>
    <dbReference type="NCBI Taxonomy" id="6565"/>
    <lineage>
        <taxon>Eukaryota</taxon>
        <taxon>Metazoa</taxon>
        <taxon>Spiralia</taxon>
        <taxon>Lophotrochozoa</taxon>
        <taxon>Mollusca</taxon>
        <taxon>Bivalvia</taxon>
        <taxon>Autobranchia</taxon>
        <taxon>Pteriomorphia</taxon>
        <taxon>Ostreida</taxon>
        <taxon>Ostreoidea</taxon>
        <taxon>Ostreidae</taxon>
        <taxon>Crassostrea</taxon>
    </lineage>
</organism>
<feature type="transmembrane region" description="Helical" evidence="7">
    <location>
        <begin position="6"/>
        <end position="25"/>
    </location>
</feature>
<keyword evidence="5" id="KW-1015">Disulfide bond</keyword>
<evidence type="ECO:0000313" key="10">
    <source>
        <dbReference type="RefSeq" id="XP_022303464.1"/>
    </source>
</evidence>
<dbReference type="GO" id="GO:0008083">
    <property type="term" value="F:growth factor activity"/>
    <property type="evidence" value="ECO:0007669"/>
    <property type="project" value="UniProtKB-KW"/>
</dbReference>
<dbReference type="PROSITE" id="PS00250">
    <property type="entry name" value="TGF_BETA_1"/>
    <property type="match status" value="1"/>
</dbReference>
<dbReference type="PROSITE" id="PS51362">
    <property type="entry name" value="TGF_BETA_2"/>
    <property type="match status" value="1"/>
</dbReference>
<evidence type="ECO:0000256" key="4">
    <source>
        <dbReference type="ARBA" id="ARBA00023030"/>
    </source>
</evidence>
<dbReference type="Pfam" id="PF00688">
    <property type="entry name" value="TGFb_propeptide"/>
    <property type="match status" value="1"/>
</dbReference>
<dbReference type="NCBIfam" id="NF033679">
    <property type="entry name" value="DNRLRE_dom"/>
    <property type="match status" value="1"/>
</dbReference>
<dbReference type="Pfam" id="PF00019">
    <property type="entry name" value="TGF_beta"/>
    <property type="match status" value="1"/>
</dbReference>
<keyword evidence="3" id="KW-0964">Secreted</keyword>